<dbReference type="Pfam" id="PF00293">
    <property type="entry name" value="NUDIX"/>
    <property type="match status" value="1"/>
</dbReference>
<sequence>MLIKQIISVMAKITTPTIQQSAVIPYRIQNEKLEILLITSSGGKRWVIPKGMIELFMKPHYSAAKEAWEEAGVVGEVSETPIGTYSYKKLGCNFLVEVFLLRVETVFKDWPEVKIRKREWLSLKQAIKRIEEPELKQLLLEFPLHLSNNPLS</sequence>
<dbReference type="PROSITE" id="PS51462">
    <property type="entry name" value="NUDIX"/>
    <property type="match status" value="1"/>
</dbReference>
<dbReference type="Proteomes" id="UP001576774">
    <property type="component" value="Unassembled WGS sequence"/>
</dbReference>
<dbReference type="InterPro" id="IPR000086">
    <property type="entry name" value="NUDIX_hydrolase_dom"/>
</dbReference>
<dbReference type="RefSeq" id="WP_413269053.1">
    <property type="nucleotide sequence ID" value="NZ_JBHFNQ010000028.1"/>
</dbReference>
<evidence type="ECO:0000256" key="1">
    <source>
        <dbReference type="ARBA" id="ARBA00001946"/>
    </source>
</evidence>
<evidence type="ECO:0000313" key="6">
    <source>
        <dbReference type="EMBL" id="MFB2875905.1"/>
    </source>
</evidence>
<dbReference type="PANTHER" id="PTHR12629:SF0">
    <property type="entry name" value="DIPHOSPHOINOSITOL-POLYPHOSPHATE DIPHOSPHATASE"/>
    <property type="match status" value="1"/>
</dbReference>
<name>A0ABV4WZF8_9CYAN</name>
<gene>
    <name evidence="6" type="ORF">ACE1CC_03325</name>
</gene>
<organism evidence="6 7">
    <name type="scientific">Floridaenema aerugineum BLCC-F46</name>
    <dbReference type="NCBI Taxonomy" id="3153654"/>
    <lineage>
        <taxon>Bacteria</taxon>
        <taxon>Bacillati</taxon>
        <taxon>Cyanobacteriota</taxon>
        <taxon>Cyanophyceae</taxon>
        <taxon>Oscillatoriophycideae</taxon>
        <taxon>Aerosakkonematales</taxon>
        <taxon>Aerosakkonemataceae</taxon>
        <taxon>Floridanema</taxon>
        <taxon>Floridanema aerugineum</taxon>
    </lineage>
</organism>
<keyword evidence="4" id="KW-0460">Magnesium</keyword>
<accession>A0ABV4WZF8</accession>
<keyword evidence="3 6" id="KW-0378">Hydrolase</keyword>
<evidence type="ECO:0000256" key="2">
    <source>
        <dbReference type="ARBA" id="ARBA00022723"/>
    </source>
</evidence>
<feature type="domain" description="Nudix hydrolase" evidence="5">
    <location>
        <begin position="16"/>
        <end position="143"/>
    </location>
</feature>
<evidence type="ECO:0000259" key="5">
    <source>
        <dbReference type="PROSITE" id="PS51462"/>
    </source>
</evidence>
<comment type="cofactor">
    <cofactor evidence="1">
        <name>Mg(2+)</name>
        <dbReference type="ChEBI" id="CHEBI:18420"/>
    </cofactor>
</comment>
<dbReference type="InterPro" id="IPR047198">
    <property type="entry name" value="DDP-like_NUDIX"/>
</dbReference>
<proteinExistence type="predicted"/>
<evidence type="ECO:0000256" key="4">
    <source>
        <dbReference type="ARBA" id="ARBA00022842"/>
    </source>
</evidence>
<dbReference type="InterPro" id="IPR015797">
    <property type="entry name" value="NUDIX_hydrolase-like_dom_sf"/>
</dbReference>
<reference evidence="6 7" key="1">
    <citation type="submission" date="2024-09" db="EMBL/GenBank/DDBJ databases">
        <title>Floridaenema gen nov. (Aerosakkonemataceae, Aerosakkonematales ord. nov., Cyanobacteria) from benthic tropical and subtropical fresh waters, with the description of four new species.</title>
        <authorList>
            <person name="Moretto J.A."/>
            <person name="Berthold D.E."/>
            <person name="Lefler F.W."/>
            <person name="Huang I.-S."/>
            <person name="Laughinghouse H. IV."/>
        </authorList>
    </citation>
    <scope>NUCLEOTIDE SEQUENCE [LARGE SCALE GENOMIC DNA]</scope>
    <source>
        <strain evidence="6 7">BLCC-F46</strain>
    </source>
</reference>
<dbReference type="Gene3D" id="3.90.79.10">
    <property type="entry name" value="Nucleoside Triphosphate Pyrophosphohydrolase"/>
    <property type="match status" value="1"/>
</dbReference>
<keyword evidence="7" id="KW-1185">Reference proteome</keyword>
<dbReference type="EMBL" id="JBHFNQ010000028">
    <property type="protein sequence ID" value="MFB2875905.1"/>
    <property type="molecule type" value="Genomic_DNA"/>
</dbReference>
<keyword evidence="2" id="KW-0479">Metal-binding</keyword>
<dbReference type="SUPFAM" id="SSF55811">
    <property type="entry name" value="Nudix"/>
    <property type="match status" value="1"/>
</dbReference>
<dbReference type="GO" id="GO:0016787">
    <property type="term" value="F:hydrolase activity"/>
    <property type="evidence" value="ECO:0007669"/>
    <property type="project" value="UniProtKB-KW"/>
</dbReference>
<dbReference type="CDD" id="cd04666">
    <property type="entry name" value="NUDIX_DIPP2_like_Nudt4"/>
    <property type="match status" value="1"/>
</dbReference>
<evidence type="ECO:0000256" key="3">
    <source>
        <dbReference type="ARBA" id="ARBA00022801"/>
    </source>
</evidence>
<dbReference type="PANTHER" id="PTHR12629">
    <property type="entry name" value="DIPHOSPHOINOSITOL POLYPHOSPHATE PHOSPHOHYDROLASE"/>
    <property type="match status" value="1"/>
</dbReference>
<evidence type="ECO:0000313" key="7">
    <source>
        <dbReference type="Proteomes" id="UP001576774"/>
    </source>
</evidence>
<comment type="caution">
    <text evidence="6">The sequence shown here is derived from an EMBL/GenBank/DDBJ whole genome shotgun (WGS) entry which is preliminary data.</text>
</comment>
<protein>
    <submittedName>
        <fullName evidence="6">NUDIX hydrolase</fullName>
    </submittedName>
</protein>